<evidence type="ECO:0000256" key="5">
    <source>
        <dbReference type="SAM" id="Phobius"/>
    </source>
</evidence>
<dbReference type="Proteomes" id="UP000523614">
    <property type="component" value="Unassembled WGS sequence"/>
</dbReference>
<keyword evidence="5" id="KW-1133">Transmembrane helix</keyword>
<dbReference type="InterPro" id="IPR017205">
    <property type="entry name" value="Sig_transdc_His_kinase_ChrS"/>
</dbReference>
<keyword evidence="5" id="KW-0472">Membrane</keyword>
<dbReference type="GO" id="GO:0016020">
    <property type="term" value="C:membrane"/>
    <property type="evidence" value="ECO:0007669"/>
    <property type="project" value="InterPro"/>
</dbReference>
<dbReference type="Gene3D" id="3.30.565.10">
    <property type="entry name" value="Histidine kinase-like ATPase, C-terminal domain"/>
    <property type="match status" value="1"/>
</dbReference>
<gene>
    <name evidence="7" type="ORF">GX570_06765</name>
</gene>
<dbReference type="PIRSF" id="PIRSF037434">
    <property type="entry name" value="STHK_ChrS"/>
    <property type="match status" value="1"/>
</dbReference>
<dbReference type="PANTHER" id="PTHR24421">
    <property type="entry name" value="NITRATE/NITRITE SENSOR PROTEIN NARX-RELATED"/>
    <property type="match status" value="1"/>
</dbReference>
<keyword evidence="4" id="KW-0175">Coiled coil</keyword>
<comment type="caution">
    <text evidence="7">The sequence shown here is derived from an EMBL/GenBank/DDBJ whole genome shotgun (WGS) entry which is preliminary data.</text>
</comment>
<feature type="transmembrane region" description="Helical" evidence="5">
    <location>
        <begin position="77"/>
        <end position="107"/>
    </location>
</feature>
<sequence>MNRILAFMRTGLHLTFAFLLGLGLASYALPDPARLVGTPALPLAMALAGTYMAGTAWESLHHAGRVARSPARFAPGWLALVTAWWCALVALSADFVWVLFPLVLLALHVLPRWAGLVSAVALWAVAAFVPRLLHPADWSAGSVLGPAVGTVIAVAFFAVYRLLHGEAARHRKVARQLRATRAELAATEHEAGRMEERERLSREIHDTVAQGLSSILLVSRAAQASLARGDVSAAGEQLNTIGEVAAENLAEARRFVRDLASPALGESLPEALRGVIERVRARQGALGDPVEISLHLAGDTGRALPEPVGRVILRAAQEALGNVVRHSGAGMAVVTFAVWEDTVTLDVFDDGCSFDGEYGYGLRGLEARVAAVHGDLDVLTGDGTTVVVSIPLTSAKELP</sequence>
<keyword evidence="1" id="KW-0808">Transferase</keyword>
<dbReference type="SUPFAM" id="SSF55874">
    <property type="entry name" value="ATPase domain of HSP90 chaperone/DNA topoisomerase II/histidine kinase"/>
    <property type="match status" value="1"/>
</dbReference>
<dbReference type="AlphaFoldDB" id="A0A847HAQ8"/>
<feature type="transmembrane region" description="Helical" evidence="5">
    <location>
        <begin position="40"/>
        <end position="57"/>
    </location>
</feature>
<evidence type="ECO:0000313" key="8">
    <source>
        <dbReference type="Proteomes" id="UP000523614"/>
    </source>
</evidence>
<protein>
    <submittedName>
        <fullName evidence="7">Sensor histidine kinase</fullName>
    </submittedName>
</protein>
<evidence type="ECO:0000259" key="6">
    <source>
        <dbReference type="Pfam" id="PF07730"/>
    </source>
</evidence>
<keyword evidence="3" id="KW-0902">Two-component regulatory system</keyword>
<evidence type="ECO:0000256" key="3">
    <source>
        <dbReference type="ARBA" id="ARBA00023012"/>
    </source>
</evidence>
<dbReference type="InterPro" id="IPR050482">
    <property type="entry name" value="Sensor_HK_TwoCompSys"/>
</dbReference>
<name>A0A847HAQ8_9CORY</name>
<feature type="coiled-coil region" evidence="4">
    <location>
        <begin position="170"/>
        <end position="197"/>
    </location>
</feature>
<evidence type="ECO:0000313" key="7">
    <source>
        <dbReference type="EMBL" id="NLF91032.1"/>
    </source>
</evidence>
<evidence type="ECO:0000256" key="2">
    <source>
        <dbReference type="ARBA" id="ARBA00022777"/>
    </source>
</evidence>
<organism evidence="7 8">
    <name type="scientific">Corynebacterium marinum</name>
    <dbReference type="NCBI Taxonomy" id="349751"/>
    <lineage>
        <taxon>Bacteria</taxon>
        <taxon>Bacillati</taxon>
        <taxon>Actinomycetota</taxon>
        <taxon>Actinomycetes</taxon>
        <taxon>Mycobacteriales</taxon>
        <taxon>Corynebacteriaceae</taxon>
        <taxon>Corynebacterium</taxon>
    </lineage>
</organism>
<keyword evidence="5" id="KW-0812">Transmembrane</keyword>
<evidence type="ECO:0000256" key="4">
    <source>
        <dbReference type="SAM" id="Coils"/>
    </source>
</evidence>
<feature type="transmembrane region" description="Helical" evidence="5">
    <location>
        <begin position="140"/>
        <end position="163"/>
    </location>
</feature>
<dbReference type="GO" id="GO:0000155">
    <property type="term" value="F:phosphorelay sensor kinase activity"/>
    <property type="evidence" value="ECO:0007669"/>
    <property type="project" value="InterPro"/>
</dbReference>
<keyword evidence="2 7" id="KW-0418">Kinase</keyword>
<proteinExistence type="predicted"/>
<dbReference type="CDD" id="cd16917">
    <property type="entry name" value="HATPase_UhpB-NarQ-NarX-like"/>
    <property type="match status" value="1"/>
</dbReference>
<dbReference type="InterPro" id="IPR036890">
    <property type="entry name" value="HATPase_C_sf"/>
</dbReference>
<dbReference type="EMBL" id="JAAYYP010000233">
    <property type="protein sequence ID" value="NLF91032.1"/>
    <property type="molecule type" value="Genomic_DNA"/>
</dbReference>
<evidence type="ECO:0000256" key="1">
    <source>
        <dbReference type="ARBA" id="ARBA00022679"/>
    </source>
</evidence>
<dbReference type="GO" id="GO:0046983">
    <property type="term" value="F:protein dimerization activity"/>
    <property type="evidence" value="ECO:0007669"/>
    <property type="project" value="InterPro"/>
</dbReference>
<accession>A0A847HAQ8</accession>
<feature type="domain" description="Signal transduction histidine kinase subgroup 3 dimerisation and phosphoacceptor" evidence="6">
    <location>
        <begin position="196"/>
        <end position="263"/>
    </location>
</feature>
<feature type="transmembrane region" description="Helical" evidence="5">
    <location>
        <begin position="113"/>
        <end position="133"/>
    </location>
</feature>
<reference evidence="7 8" key="1">
    <citation type="journal article" date="2020" name="Biotechnol. Biofuels">
        <title>New insights from the biogas microbiome by comprehensive genome-resolved metagenomics of nearly 1600 species originating from multiple anaerobic digesters.</title>
        <authorList>
            <person name="Campanaro S."/>
            <person name="Treu L."/>
            <person name="Rodriguez-R L.M."/>
            <person name="Kovalovszki A."/>
            <person name="Ziels R.M."/>
            <person name="Maus I."/>
            <person name="Zhu X."/>
            <person name="Kougias P.G."/>
            <person name="Basile A."/>
            <person name="Luo G."/>
            <person name="Schluter A."/>
            <person name="Konstantinidis K.T."/>
            <person name="Angelidaki I."/>
        </authorList>
    </citation>
    <scope>NUCLEOTIDE SEQUENCE [LARGE SCALE GENOMIC DNA]</scope>
    <source>
        <strain evidence="7">AS06rmzACSIP_235</strain>
    </source>
</reference>
<dbReference type="PANTHER" id="PTHR24421:SF62">
    <property type="entry name" value="SENSORY TRANSDUCTION HISTIDINE KINASE"/>
    <property type="match status" value="1"/>
</dbReference>
<dbReference type="Pfam" id="PF07730">
    <property type="entry name" value="HisKA_3"/>
    <property type="match status" value="1"/>
</dbReference>
<dbReference type="Gene3D" id="1.20.5.1930">
    <property type="match status" value="1"/>
</dbReference>
<dbReference type="InterPro" id="IPR011712">
    <property type="entry name" value="Sig_transdc_His_kin_sub3_dim/P"/>
</dbReference>